<accession>A0A556AW19</accession>
<sequence>MDMQLLNRVCAFIWQEADMLDNNEFADWLDLWTEDGLYIIPIDPRETDFANTLNYAYDDKHMREKRVKRLTSGESISTSPQPRTVRMISRFRITGDDGAAVTVRCAQVLSDFRKDSQRQYTADISYTLVRDGDDFRLHQKLIRLINSDDVLRGIGYIL</sequence>
<dbReference type="AlphaFoldDB" id="A0A556AW19"/>
<dbReference type="Pfam" id="PF00866">
    <property type="entry name" value="Ring_hydroxyl_B"/>
    <property type="match status" value="1"/>
</dbReference>
<proteinExistence type="inferred from homology"/>
<evidence type="ECO:0000313" key="4">
    <source>
        <dbReference type="Proteomes" id="UP000318405"/>
    </source>
</evidence>
<gene>
    <name evidence="3" type="ORF">FOZ76_07485</name>
</gene>
<keyword evidence="4" id="KW-1185">Reference proteome</keyword>
<evidence type="ECO:0000313" key="3">
    <source>
        <dbReference type="EMBL" id="TSH97148.1"/>
    </source>
</evidence>
<dbReference type="EMBL" id="VLTJ01000011">
    <property type="protein sequence ID" value="TSH97148.1"/>
    <property type="molecule type" value="Genomic_DNA"/>
</dbReference>
<dbReference type="PANTHER" id="PTHR41534">
    <property type="entry name" value="BLR3401 PROTEIN"/>
    <property type="match status" value="1"/>
</dbReference>
<dbReference type="Proteomes" id="UP000318405">
    <property type="component" value="Unassembled WGS sequence"/>
</dbReference>
<dbReference type="GO" id="GO:0019380">
    <property type="term" value="P:3-phenylpropionate catabolic process"/>
    <property type="evidence" value="ECO:0007669"/>
    <property type="project" value="TreeGrafter"/>
</dbReference>
<dbReference type="SUPFAM" id="SSF54427">
    <property type="entry name" value="NTF2-like"/>
    <property type="match status" value="1"/>
</dbReference>
<reference evidence="3 4" key="1">
    <citation type="submission" date="2019-07" db="EMBL/GenBank/DDBJ databases">
        <title>Qingshengfaniella alkalisoli gen. nov., sp. nov., isolated from saline soil.</title>
        <authorList>
            <person name="Xu L."/>
            <person name="Huang X.-X."/>
            <person name="Sun J.-Q."/>
        </authorList>
    </citation>
    <scope>NUCLEOTIDE SEQUENCE [LARGE SCALE GENOMIC DNA]</scope>
    <source>
        <strain evidence="3 4">DSM 27279</strain>
    </source>
</reference>
<dbReference type="GO" id="GO:0016491">
    <property type="term" value="F:oxidoreductase activity"/>
    <property type="evidence" value="ECO:0007669"/>
    <property type="project" value="UniProtKB-KW"/>
</dbReference>
<dbReference type="InterPro" id="IPR000391">
    <property type="entry name" value="Rng_hydr_dOase-bsu"/>
</dbReference>
<name>A0A556AW19_9BURK</name>
<comment type="similarity">
    <text evidence="1">Belongs to the bacterial ring-hydroxylating dioxygenase beta subunit family.</text>
</comment>
<comment type="caution">
    <text evidence="3">The sequence shown here is derived from an EMBL/GenBank/DDBJ whole genome shotgun (WGS) entry which is preliminary data.</text>
</comment>
<keyword evidence="2" id="KW-0560">Oxidoreductase</keyword>
<organism evidence="3 4">
    <name type="scientific">Verticiella sediminum</name>
    <dbReference type="NCBI Taxonomy" id="1247510"/>
    <lineage>
        <taxon>Bacteria</taxon>
        <taxon>Pseudomonadati</taxon>
        <taxon>Pseudomonadota</taxon>
        <taxon>Betaproteobacteria</taxon>
        <taxon>Burkholderiales</taxon>
        <taxon>Alcaligenaceae</taxon>
        <taxon>Verticiella</taxon>
    </lineage>
</organism>
<dbReference type="InterPro" id="IPR032710">
    <property type="entry name" value="NTF2-like_dom_sf"/>
</dbReference>
<dbReference type="Gene3D" id="3.10.450.50">
    <property type="match status" value="1"/>
</dbReference>
<evidence type="ECO:0000256" key="1">
    <source>
        <dbReference type="ARBA" id="ARBA00009570"/>
    </source>
</evidence>
<evidence type="ECO:0008006" key="5">
    <source>
        <dbReference type="Google" id="ProtNLM"/>
    </source>
</evidence>
<protein>
    <recommendedName>
        <fullName evidence="5">Aromatic-ring-hydroxylating dioxygenase subunit beta</fullName>
    </recommendedName>
</protein>
<evidence type="ECO:0000256" key="2">
    <source>
        <dbReference type="ARBA" id="ARBA00023002"/>
    </source>
</evidence>
<dbReference type="PANTHER" id="PTHR41534:SF2">
    <property type="entry name" value="3-PHENYLPROPIONATE_CINNAMIC ACID DIOXYGENASE SUBUNIT BETA"/>
    <property type="match status" value="1"/>
</dbReference>
<dbReference type="OrthoDB" id="7062869at2"/>
<dbReference type="RefSeq" id="WP_143947515.1">
    <property type="nucleotide sequence ID" value="NZ_BAABMB010000002.1"/>
</dbReference>